<reference evidence="3" key="1">
    <citation type="submission" date="2016-11" db="EMBL/GenBank/DDBJ databases">
        <authorList>
            <person name="Varghese N."/>
            <person name="Submissions S."/>
        </authorList>
    </citation>
    <scope>NUCLEOTIDE SEQUENCE [LARGE SCALE GENOMIC DNA]</scope>
    <source>
        <strain evidence="3">DSM 17456</strain>
    </source>
</reference>
<keyword evidence="1" id="KW-1133">Transmembrane helix</keyword>
<organism evidence="2 3">
    <name type="scientific">Halodesulfovibrio marinisediminis DSM 17456</name>
    <dbReference type="NCBI Taxonomy" id="1121457"/>
    <lineage>
        <taxon>Bacteria</taxon>
        <taxon>Pseudomonadati</taxon>
        <taxon>Thermodesulfobacteriota</taxon>
        <taxon>Desulfovibrionia</taxon>
        <taxon>Desulfovibrionales</taxon>
        <taxon>Desulfovibrionaceae</taxon>
        <taxon>Halodesulfovibrio</taxon>
    </lineage>
</organism>
<dbReference type="STRING" id="1121457.SAMN02745161_1521"/>
<dbReference type="RefSeq" id="WP_074216318.1">
    <property type="nucleotide sequence ID" value="NZ_FSRG01000004.1"/>
</dbReference>
<gene>
    <name evidence="2" type="ORF">SAMN02745161_1521</name>
</gene>
<keyword evidence="1" id="KW-0472">Membrane</keyword>
<dbReference type="EMBL" id="FSRG01000004">
    <property type="protein sequence ID" value="SIN98939.1"/>
    <property type="molecule type" value="Genomic_DNA"/>
</dbReference>
<sequence>MDQNIREKAKRFAAQCDELPQVETCCAHSVEELRKRSRKRDYGLLMSLCGVMVCNQLNLGVGQAVCQGLMKVLMNNVSQQVYQN</sequence>
<feature type="transmembrane region" description="Helical" evidence="1">
    <location>
        <begin position="42"/>
        <end position="65"/>
    </location>
</feature>
<evidence type="ECO:0000313" key="3">
    <source>
        <dbReference type="Proteomes" id="UP000184694"/>
    </source>
</evidence>
<proteinExistence type="predicted"/>
<keyword evidence="1" id="KW-0812">Transmembrane</keyword>
<evidence type="ECO:0000313" key="2">
    <source>
        <dbReference type="EMBL" id="SIN98939.1"/>
    </source>
</evidence>
<name>A0A1N6FUE0_9BACT</name>
<dbReference type="OrthoDB" id="5465237at2"/>
<dbReference type="Proteomes" id="UP000184694">
    <property type="component" value="Unassembled WGS sequence"/>
</dbReference>
<accession>A0A1N6FUE0</accession>
<keyword evidence="3" id="KW-1185">Reference proteome</keyword>
<dbReference type="AlphaFoldDB" id="A0A1N6FUE0"/>
<evidence type="ECO:0000256" key="1">
    <source>
        <dbReference type="SAM" id="Phobius"/>
    </source>
</evidence>
<protein>
    <submittedName>
        <fullName evidence="2">Uncharacterized protein</fullName>
    </submittedName>
</protein>